<evidence type="ECO:0000313" key="8">
    <source>
        <dbReference type="Proteomes" id="UP000178849"/>
    </source>
</evidence>
<dbReference type="AlphaFoldDB" id="A0A1G2BIL2"/>
<name>A0A1G2BIL2_9BACT</name>
<protein>
    <recommendedName>
        <fullName evidence="2 4">acylphosphatase</fullName>
        <ecNumber evidence="2 4">3.6.1.7</ecNumber>
    </recommendedName>
</protein>
<dbReference type="SUPFAM" id="SSF54975">
    <property type="entry name" value="Acylphosphatase/BLUF domain-like"/>
    <property type="match status" value="1"/>
</dbReference>
<dbReference type="STRING" id="1798550.A2927_03230"/>
<organism evidence="7 8">
    <name type="scientific">Candidatus Komeilibacteria bacterium RIFCSPLOWO2_01_FULL_45_10</name>
    <dbReference type="NCBI Taxonomy" id="1798550"/>
    <lineage>
        <taxon>Bacteria</taxon>
        <taxon>Candidatus Komeiliibacteriota</taxon>
    </lineage>
</organism>
<dbReference type="InterPro" id="IPR020456">
    <property type="entry name" value="Acylphosphatase"/>
</dbReference>
<evidence type="ECO:0000256" key="2">
    <source>
        <dbReference type="ARBA" id="ARBA00012150"/>
    </source>
</evidence>
<dbReference type="InterPro" id="IPR001792">
    <property type="entry name" value="Acylphosphatase-like_dom"/>
</dbReference>
<dbReference type="EMBL" id="MHKL01000029">
    <property type="protein sequence ID" value="OGY89038.1"/>
    <property type="molecule type" value="Genomic_DNA"/>
</dbReference>
<dbReference type="Pfam" id="PF00708">
    <property type="entry name" value="Acylphosphatase"/>
    <property type="match status" value="1"/>
</dbReference>
<evidence type="ECO:0000256" key="5">
    <source>
        <dbReference type="RuleBase" id="RU004168"/>
    </source>
</evidence>
<evidence type="ECO:0000256" key="3">
    <source>
        <dbReference type="ARBA" id="ARBA00047645"/>
    </source>
</evidence>
<feature type="active site" evidence="4">
    <location>
        <position position="19"/>
    </location>
</feature>
<evidence type="ECO:0000256" key="4">
    <source>
        <dbReference type="PROSITE-ProRule" id="PRU00520"/>
    </source>
</evidence>
<sequence>MAKGALLKISGQAQGVGLRYAVYQYAQLNQLRGWIRNEPDSTVDCFLQNSEAEIKGFLGWLKKEFSNIERIDLNWQETNADFDNFIVKY</sequence>
<accession>A0A1G2BIL2</accession>
<dbReference type="PANTHER" id="PTHR47268:SF4">
    <property type="entry name" value="ACYLPHOSPHATASE"/>
    <property type="match status" value="1"/>
</dbReference>
<dbReference type="Proteomes" id="UP000178849">
    <property type="component" value="Unassembled WGS sequence"/>
</dbReference>
<evidence type="ECO:0000259" key="6">
    <source>
        <dbReference type="PROSITE" id="PS51160"/>
    </source>
</evidence>
<comment type="catalytic activity">
    <reaction evidence="3 4">
        <text>an acyl phosphate + H2O = a carboxylate + phosphate + H(+)</text>
        <dbReference type="Rhea" id="RHEA:14965"/>
        <dbReference type="ChEBI" id="CHEBI:15377"/>
        <dbReference type="ChEBI" id="CHEBI:15378"/>
        <dbReference type="ChEBI" id="CHEBI:29067"/>
        <dbReference type="ChEBI" id="CHEBI:43474"/>
        <dbReference type="ChEBI" id="CHEBI:59918"/>
        <dbReference type="EC" id="3.6.1.7"/>
    </reaction>
</comment>
<dbReference type="PROSITE" id="PS51160">
    <property type="entry name" value="ACYLPHOSPHATASE_3"/>
    <property type="match status" value="1"/>
</dbReference>
<reference evidence="7 8" key="1">
    <citation type="journal article" date="2016" name="Nat. Commun.">
        <title>Thousands of microbial genomes shed light on interconnected biogeochemical processes in an aquifer system.</title>
        <authorList>
            <person name="Anantharaman K."/>
            <person name="Brown C.T."/>
            <person name="Hug L.A."/>
            <person name="Sharon I."/>
            <person name="Castelle C.J."/>
            <person name="Probst A.J."/>
            <person name="Thomas B.C."/>
            <person name="Singh A."/>
            <person name="Wilkins M.J."/>
            <person name="Karaoz U."/>
            <person name="Brodie E.L."/>
            <person name="Williams K.H."/>
            <person name="Hubbard S.S."/>
            <person name="Banfield J.F."/>
        </authorList>
    </citation>
    <scope>NUCLEOTIDE SEQUENCE [LARGE SCALE GENOMIC DNA]</scope>
</reference>
<feature type="domain" description="Acylphosphatase-like" evidence="6">
    <location>
        <begin position="4"/>
        <end position="89"/>
    </location>
</feature>
<dbReference type="EC" id="3.6.1.7" evidence="2 4"/>
<evidence type="ECO:0000256" key="1">
    <source>
        <dbReference type="ARBA" id="ARBA00005614"/>
    </source>
</evidence>
<dbReference type="PANTHER" id="PTHR47268">
    <property type="entry name" value="ACYLPHOSPHATASE"/>
    <property type="match status" value="1"/>
</dbReference>
<dbReference type="InterPro" id="IPR036046">
    <property type="entry name" value="Acylphosphatase-like_dom_sf"/>
</dbReference>
<keyword evidence="4" id="KW-0378">Hydrolase</keyword>
<dbReference type="GO" id="GO:0003998">
    <property type="term" value="F:acylphosphatase activity"/>
    <property type="evidence" value="ECO:0007669"/>
    <property type="project" value="UniProtKB-EC"/>
</dbReference>
<gene>
    <name evidence="7" type="ORF">A2927_03230</name>
</gene>
<dbReference type="Gene3D" id="3.30.70.100">
    <property type="match status" value="1"/>
</dbReference>
<comment type="similarity">
    <text evidence="1 5">Belongs to the acylphosphatase family.</text>
</comment>
<comment type="caution">
    <text evidence="7">The sequence shown here is derived from an EMBL/GenBank/DDBJ whole genome shotgun (WGS) entry which is preliminary data.</text>
</comment>
<feature type="active site" evidence="4">
    <location>
        <position position="37"/>
    </location>
</feature>
<evidence type="ECO:0000313" key="7">
    <source>
        <dbReference type="EMBL" id="OGY89038.1"/>
    </source>
</evidence>
<proteinExistence type="inferred from homology"/>